<organism evidence="2 3">
    <name type="scientific">Tectimicrobiota bacterium</name>
    <dbReference type="NCBI Taxonomy" id="2528274"/>
    <lineage>
        <taxon>Bacteria</taxon>
        <taxon>Pseudomonadati</taxon>
        <taxon>Nitrospinota/Tectimicrobiota group</taxon>
        <taxon>Candidatus Tectimicrobiota</taxon>
    </lineage>
</organism>
<gene>
    <name evidence="2" type="ORF">HYY65_10305</name>
</gene>
<feature type="domain" description="PAS" evidence="1">
    <location>
        <begin position="3"/>
        <end position="61"/>
    </location>
</feature>
<dbReference type="Pfam" id="PF00989">
    <property type="entry name" value="PAS"/>
    <property type="match status" value="1"/>
</dbReference>
<accession>A0A932M215</accession>
<protein>
    <submittedName>
        <fullName evidence="2">PAS domain-containing protein</fullName>
    </submittedName>
</protein>
<dbReference type="CDD" id="cd00130">
    <property type="entry name" value="PAS"/>
    <property type="match status" value="1"/>
</dbReference>
<reference evidence="2" key="1">
    <citation type="submission" date="2020-07" db="EMBL/GenBank/DDBJ databases">
        <title>Huge and variable diversity of episymbiotic CPR bacteria and DPANN archaea in groundwater ecosystems.</title>
        <authorList>
            <person name="He C.Y."/>
            <person name="Keren R."/>
            <person name="Whittaker M."/>
            <person name="Farag I.F."/>
            <person name="Doudna J."/>
            <person name="Cate J.H.D."/>
            <person name="Banfield J.F."/>
        </authorList>
    </citation>
    <scope>NUCLEOTIDE SEQUENCE</scope>
    <source>
        <strain evidence="2">NC_groundwater_717_Ag_S-0.2um_59_8</strain>
    </source>
</reference>
<dbReference type="GO" id="GO:0006355">
    <property type="term" value="P:regulation of DNA-templated transcription"/>
    <property type="evidence" value="ECO:0007669"/>
    <property type="project" value="InterPro"/>
</dbReference>
<dbReference type="EMBL" id="JACPSX010000198">
    <property type="protein sequence ID" value="MBI3015431.1"/>
    <property type="molecule type" value="Genomic_DNA"/>
</dbReference>
<dbReference type="InterPro" id="IPR013767">
    <property type="entry name" value="PAS_fold"/>
</dbReference>
<dbReference type="InterPro" id="IPR000014">
    <property type="entry name" value="PAS"/>
</dbReference>
<evidence type="ECO:0000259" key="1">
    <source>
        <dbReference type="PROSITE" id="PS50112"/>
    </source>
</evidence>
<dbReference type="SUPFAM" id="SSF55785">
    <property type="entry name" value="PYP-like sensor domain (PAS domain)"/>
    <property type="match status" value="1"/>
</dbReference>
<name>A0A932M215_UNCTE</name>
<dbReference type="Proteomes" id="UP000741360">
    <property type="component" value="Unassembled WGS sequence"/>
</dbReference>
<sequence>MEVPEVLKLWLEGLAGAGDGVFVVDGNGFITLWNSELERILEVESSRALGRPCYEVFQGKDMFRNLFCYNCCPVKVMVERELPIQRFDLLVPRAGGAEVRLNITILSLPAGEEKPPLIVHILREITPDREMHRALSLISSHKFPQSS</sequence>
<dbReference type="PROSITE" id="PS50112">
    <property type="entry name" value="PAS"/>
    <property type="match status" value="1"/>
</dbReference>
<dbReference type="InterPro" id="IPR035965">
    <property type="entry name" value="PAS-like_dom_sf"/>
</dbReference>
<dbReference type="Gene3D" id="3.30.450.20">
    <property type="entry name" value="PAS domain"/>
    <property type="match status" value="1"/>
</dbReference>
<proteinExistence type="predicted"/>
<comment type="caution">
    <text evidence="2">The sequence shown here is derived from an EMBL/GenBank/DDBJ whole genome shotgun (WGS) entry which is preliminary data.</text>
</comment>
<evidence type="ECO:0000313" key="3">
    <source>
        <dbReference type="Proteomes" id="UP000741360"/>
    </source>
</evidence>
<evidence type="ECO:0000313" key="2">
    <source>
        <dbReference type="EMBL" id="MBI3015431.1"/>
    </source>
</evidence>
<dbReference type="NCBIfam" id="TIGR00229">
    <property type="entry name" value="sensory_box"/>
    <property type="match status" value="1"/>
</dbReference>
<dbReference type="AlphaFoldDB" id="A0A932M215"/>